<dbReference type="Pfam" id="PF04149">
    <property type="entry name" value="DUF397"/>
    <property type="match status" value="1"/>
</dbReference>
<dbReference type="OrthoDB" id="3482540at2"/>
<feature type="transmembrane region" description="Helical" evidence="1">
    <location>
        <begin position="37"/>
        <end position="55"/>
    </location>
</feature>
<dbReference type="EMBL" id="CP034539">
    <property type="protein sequence ID" value="AZQ40507.1"/>
    <property type="molecule type" value="Genomic_DNA"/>
</dbReference>
<evidence type="ECO:0000313" key="4">
    <source>
        <dbReference type="Proteomes" id="UP000280298"/>
    </source>
</evidence>
<evidence type="ECO:0000313" key="3">
    <source>
        <dbReference type="EMBL" id="AZQ40507.1"/>
    </source>
</evidence>
<dbReference type="AlphaFoldDB" id="A0A3S9MN06"/>
<gene>
    <name evidence="3" type="ORF">EJ357_21495</name>
</gene>
<organism evidence="3 4">
    <name type="scientific">Streptomyces cyaneochromogenes</name>
    <dbReference type="NCBI Taxonomy" id="2496836"/>
    <lineage>
        <taxon>Bacteria</taxon>
        <taxon>Bacillati</taxon>
        <taxon>Actinomycetota</taxon>
        <taxon>Actinomycetes</taxon>
        <taxon>Kitasatosporales</taxon>
        <taxon>Streptomycetaceae</taxon>
        <taxon>Streptomyces</taxon>
    </lineage>
</organism>
<dbReference type="KEGG" id="scya:EJ357_21495"/>
<name>A0A3S9MN06_9ACTN</name>
<keyword evidence="1" id="KW-0472">Membrane</keyword>
<evidence type="ECO:0000256" key="1">
    <source>
        <dbReference type="SAM" id="Phobius"/>
    </source>
</evidence>
<reference evidence="3 4" key="1">
    <citation type="journal article" date="2019" name="Int. J. Syst. Evol. Microbiol.">
        <title>Streptomyces cyaneochromogenes sp. nov., a blue pigment-producing actinomycete from manganese-contaminated soil.</title>
        <authorList>
            <person name="Tang X."/>
            <person name="Zhao J."/>
            <person name="Li K."/>
            <person name="Chen Z."/>
            <person name="Sun Y."/>
            <person name="Gao J."/>
        </authorList>
    </citation>
    <scope>NUCLEOTIDE SEQUENCE [LARGE SCALE GENOMIC DNA]</scope>
    <source>
        <strain evidence="3 4">MK-45</strain>
    </source>
</reference>
<feature type="domain" description="DUF397" evidence="2">
    <location>
        <begin position="3"/>
        <end position="47"/>
    </location>
</feature>
<keyword evidence="4" id="KW-1185">Reference proteome</keyword>
<sequence>MIVWRKSSYSGSNTECCEVAALPTEVRVRDSKCPQRAVLRFSLPIWQVAVAYFAWGESAGGSHEQL</sequence>
<protein>
    <submittedName>
        <fullName evidence="3">DUF397 domain-containing protein</fullName>
    </submittedName>
</protein>
<accession>A0A3S9MN06</accession>
<dbReference type="InterPro" id="IPR007278">
    <property type="entry name" value="DUF397"/>
</dbReference>
<keyword evidence="1" id="KW-0812">Transmembrane</keyword>
<dbReference type="Proteomes" id="UP000280298">
    <property type="component" value="Chromosome"/>
</dbReference>
<keyword evidence="1" id="KW-1133">Transmembrane helix</keyword>
<proteinExistence type="predicted"/>
<evidence type="ECO:0000259" key="2">
    <source>
        <dbReference type="Pfam" id="PF04149"/>
    </source>
</evidence>